<feature type="signal peptide" evidence="4">
    <location>
        <begin position="1"/>
        <end position="22"/>
    </location>
</feature>
<comment type="subcellular location">
    <subcellularLocation>
        <location evidence="1">Cell envelope</location>
    </subcellularLocation>
</comment>
<evidence type="ECO:0000313" key="6">
    <source>
        <dbReference type="EMBL" id="TKW29662.1"/>
    </source>
</evidence>
<feature type="chain" id="PRO_5020753193" description="Leucine-rich repeat-containing N-terminal plant-type domain-containing protein" evidence="4">
    <location>
        <begin position="23"/>
        <end position="115"/>
    </location>
</feature>
<organism evidence="6 7">
    <name type="scientific">Setaria viridis</name>
    <name type="common">Green bristlegrass</name>
    <name type="synonym">Setaria italica subsp. viridis</name>
    <dbReference type="NCBI Taxonomy" id="4556"/>
    <lineage>
        <taxon>Eukaryota</taxon>
        <taxon>Viridiplantae</taxon>
        <taxon>Streptophyta</taxon>
        <taxon>Embryophyta</taxon>
        <taxon>Tracheophyta</taxon>
        <taxon>Spermatophyta</taxon>
        <taxon>Magnoliopsida</taxon>
        <taxon>Liliopsida</taxon>
        <taxon>Poales</taxon>
        <taxon>Poaceae</taxon>
        <taxon>PACMAD clade</taxon>
        <taxon>Panicoideae</taxon>
        <taxon>Panicodae</taxon>
        <taxon>Paniceae</taxon>
        <taxon>Cenchrinae</taxon>
        <taxon>Setaria</taxon>
    </lineage>
</organism>
<dbReference type="Proteomes" id="UP000298652">
    <property type="component" value="Chromosome 3"/>
</dbReference>
<dbReference type="PANTHER" id="PTHR48059:SF30">
    <property type="entry name" value="OS06G0587000 PROTEIN"/>
    <property type="match status" value="1"/>
</dbReference>
<dbReference type="InterPro" id="IPR013210">
    <property type="entry name" value="LRR_N_plant-typ"/>
</dbReference>
<protein>
    <recommendedName>
        <fullName evidence="5">Leucine-rich repeat-containing N-terminal plant-type domain-containing protein</fullName>
    </recommendedName>
</protein>
<proteinExistence type="predicted"/>
<evidence type="ECO:0000313" key="7">
    <source>
        <dbReference type="Proteomes" id="UP000298652"/>
    </source>
</evidence>
<dbReference type="Gramene" id="TKW29662">
    <property type="protein sequence ID" value="TKW29662"/>
    <property type="gene ID" value="SEVIR_3G411033v2"/>
</dbReference>
<dbReference type="Pfam" id="PF08263">
    <property type="entry name" value="LRRNT_2"/>
    <property type="match status" value="1"/>
</dbReference>
<dbReference type="InterPro" id="IPR032675">
    <property type="entry name" value="LRR_dom_sf"/>
</dbReference>
<feature type="domain" description="Leucine-rich repeat-containing N-terminal plant-type" evidence="5">
    <location>
        <begin position="26"/>
        <end position="64"/>
    </location>
</feature>
<gene>
    <name evidence="6" type="ORF">SEVIR_3G411033v2</name>
</gene>
<evidence type="ECO:0000259" key="5">
    <source>
        <dbReference type="Pfam" id="PF08263"/>
    </source>
</evidence>
<dbReference type="InterPro" id="IPR051848">
    <property type="entry name" value="PGIP"/>
</dbReference>
<dbReference type="EMBL" id="CM016554">
    <property type="protein sequence ID" value="TKW29662.1"/>
    <property type="molecule type" value="Genomic_DNA"/>
</dbReference>
<evidence type="ECO:0000256" key="2">
    <source>
        <dbReference type="ARBA" id="ARBA00022614"/>
    </source>
</evidence>
<dbReference type="SUPFAM" id="SSF52058">
    <property type="entry name" value="L domain-like"/>
    <property type="match status" value="1"/>
</dbReference>
<keyword evidence="7" id="KW-1185">Reference proteome</keyword>
<evidence type="ECO:0000256" key="3">
    <source>
        <dbReference type="ARBA" id="ARBA00022737"/>
    </source>
</evidence>
<sequence length="115" mass="12478">MVHSYLLLLVFLSFISSSPSMAQINSGDYETLLTVKKAWGSPSALSSWTSKNSSYCSWAGVSCNNGRVTKLSFPNSNITNPIPAFICSLKNLSYLDIPTTTSPTSSRRCSMAARL</sequence>
<keyword evidence="3" id="KW-0677">Repeat</keyword>
<dbReference type="Gene3D" id="3.80.10.10">
    <property type="entry name" value="Ribonuclease Inhibitor"/>
    <property type="match status" value="1"/>
</dbReference>
<accession>A0A4U6VKX5</accession>
<name>A0A4U6VKX5_SETVI</name>
<dbReference type="AlphaFoldDB" id="A0A4U6VKX5"/>
<evidence type="ECO:0000256" key="1">
    <source>
        <dbReference type="ARBA" id="ARBA00004196"/>
    </source>
</evidence>
<reference evidence="6" key="1">
    <citation type="submission" date="2019-03" db="EMBL/GenBank/DDBJ databases">
        <title>WGS assembly of Setaria viridis.</title>
        <authorList>
            <person name="Huang P."/>
            <person name="Jenkins J."/>
            <person name="Grimwood J."/>
            <person name="Barry K."/>
            <person name="Healey A."/>
            <person name="Mamidi S."/>
            <person name="Sreedasyam A."/>
            <person name="Shu S."/>
            <person name="Feldman M."/>
            <person name="Wu J."/>
            <person name="Yu Y."/>
            <person name="Chen C."/>
            <person name="Johnson J."/>
            <person name="Rokhsar D."/>
            <person name="Baxter I."/>
            <person name="Schmutz J."/>
            <person name="Brutnell T."/>
            <person name="Kellogg E."/>
        </authorList>
    </citation>
    <scope>NUCLEOTIDE SEQUENCE [LARGE SCALE GENOMIC DNA]</scope>
</reference>
<keyword evidence="2" id="KW-0433">Leucine-rich repeat</keyword>
<evidence type="ECO:0000256" key="4">
    <source>
        <dbReference type="SAM" id="SignalP"/>
    </source>
</evidence>
<keyword evidence="4" id="KW-0732">Signal</keyword>
<dbReference type="PANTHER" id="PTHR48059">
    <property type="entry name" value="POLYGALACTURONASE INHIBITOR 1"/>
    <property type="match status" value="1"/>
</dbReference>